<feature type="domain" description="NlpC/P60" evidence="6">
    <location>
        <begin position="370"/>
        <end position="452"/>
    </location>
</feature>
<dbReference type="SUPFAM" id="SSF54001">
    <property type="entry name" value="Cysteine proteinases"/>
    <property type="match status" value="1"/>
</dbReference>
<dbReference type="Gene3D" id="3.90.1720.10">
    <property type="entry name" value="endopeptidase domain like (from Nostoc punctiforme)"/>
    <property type="match status" value="1"/>
</dbReference>
<evidence type="ECO:0008006" key="11">
    <source>
        <dbReference type="Google" id="ProtNLM"/>
    </source>
</evidence>
<reference evidence="9" key="1">
    <citation type="journal article" date="2020" name="Fungal Divers.">
        <title>Resolving the Mortierellaceae phylogeny through synthesis of multi-gene phylogenetics and phylogenomics.</title>
        <authorList>
            <person name="Vandepol N."/>
            <person name="Liber J."/>
            <person name="Desiro A."/>
            <person name="Na H."/>
            <person name="Kennedy M."/>
            <person name="Barry K."/>
            <person name="Grigoriev I.V."/>
            <person name="Miller A.N."/>
            <person name="O'Donnell K."/>
            <person name="Stajich J.E."/>
            <person name="Bonito G."/>
        </authorList>
    </citation>
    <scope>NUCLEOTIDE SEQUENCE</scope>
    <source>
        <strain evidence="9">NVP60</strain>
    </source>
</reference>
<dbReference type="Pfam" id="PF12914">
    <property type="entry name" value="SH3_7"/>
    <property type="match status" value="1"/>
</dbReference>
<keyword evidence="2" id="KW-0645">Protease</keyword>
<keyword evidence="10" id="KW-1185">Reference proteome</keyword>
<evidence type="ECO:0000256" key="5">
    <source>
        <dbReference type="SAM" id="Phobius"/>
    </source>
</evidence>
<name>A0A9P6RA97_9FUNG</name>
<dbReference type="PIRSF" id="PIRSF019015">
    <property type="entry name" value="P60_peptidase_YkfC"/>
    <property type="match status" value="1"/>
</dbReference>
<keyword evidence="5" id="KW-0472">Membrane</keyword>
<evidence type="ECO:0000259" key="6">
    <source>
        <dbReference type="Pfam" id="PF00877"/>
    </source>
</evidence>
<accession>A0A9P6RA97</accession>
<dbReference type="GO" id="GO:0006508">
    <property type="term" value="P:proteolysis"/>
    <property type="evidence" value="ECO:0007669"/>
    <property type="project" value="UniProtKB-KW"/>
</dbReference>
<proteinExistence type="inferred from homology"/>
<protein>
    <recommendedName>
        <fullName evidence="11">Hydrolase</fullName>
    </recommendedName>
</protein>
<evidence type="ECO:0000256" key="4">
    <source>
        <dbReference type="ARBA" id="ARBA00022807"/>
    </source>
</evidence>
<dbReference type="OrthoDB" id="10278143at2759"/>
<keyword evidence="5" id="KW-0812">Transmembrane</keyword>
<organism evidence="9 10">
    <name type="scientific">Linnemannia gamsii</name>
    <dbReference type="NCBI Taxonomy" id="64522"/>
    <lineage>
        <taxon>Eukaryota</taxon>
        <taxon>Fungi</taxon>
        <taxon>Fungi incertae sedis</taxon>
        <taxon>Mucoromycota</taxon>
        <taxon>Mortierellomycotina</taxon>
        <taxon>Mortierellomycetes</taxon>
        <taxon>Mortierellales</taxon>
        <taxon>Mortierellaceae</taxon>
        <taxon>Linnemannia</taxon>
    </lineage>
</organism>
<feature type="transmembrane region" description="Helical" evidence="5">
    <location>
        <begin position="29"/>
        <end position="51"/>
    </location>
</feature>
<keyword evidence="5" id="KW-1133">Transmembrane helix</keyword>
<evidence type="ECO:0000256" key="3">
    <source>
        <dbReference type="ARBA" id="ARBA00022801"/>
    </source>
</evidence>
<dbReference type="InterPro" id="IPR026864">
    <property type="entry name" value="SH3b2-type_SH3"/>
</dbReference>
<evidence type="ECO:0000256" key="2">
    <source>
        <dbReference type="ARBA" id="ARBA00022670"/>
    </source>
</evidence>
<dbReference type="InterPro" id="IPR000064">
    <property type="entry name" value="NLP_P60_dom"/>
</dbReference>
<gene>
    <name evidence="9" type="ORF">BGZ97_007586</name>
</gene>
<evidence type="ECO:0000256" key="1">
    <source>
        <dbReference type="ARBA" id="ARBA00007074"/>
    </source>
</evidence>
<keyword evidence="4" id="KW-0788">Thiol protease</keyword>
<feature type="domain" description="SH3b1" evidence="7">
    <location>
        <begin position="211"/>
        <end position="263"/>
    </location>
</feature>
<comment type="caution">
    <text evidence="9">The sequence shown here is derived from an EMBL/GenBank/DDBJ whole genome shotgun (WGS) entry which is preliminary data.</text>
</comment>
<dbReference type="InterPro" id="IPR027017">
    <property type="entry name" value="P60_peptidase_YkfC"/>
</dbReference>
<evidence type="ECO:0000313" key="10">
    <source>
        <dbReference type="Proteomes" id="UP000823405"/>
    </source>
</evidence>
<dbReference type="AlphaFoldDB" id="A0A9P6RA97"/>
<dbReference type="GO" id="GO:0008234">
    <property type="term" value="F:cysteine-type peptidase activity"/>
    <property type="evidence" value="ECO:0007669"/>
    <property type="project" value="UniProtKB-KW"/>
</dbReference>
<evidence type="ECO:0000259" key="7">
    <source>
        <dbReference type="Pfam" id="PF12913"/>
    </source>
</evidence>
<evidence type="ECO:0000313" key="9">
    <source>
        <dbReference type="EMBL" id="KAG0315991.1"/>
    </source>
</evidence>
<dbReference type="InterPro" id="IPR038765">
    <property type="entry name" value="Papain-like_cys_pep_sf"/>
</dbReference>
<comment type="similarity">
    <text evidence="1">Belongs to the peptidase C40 family.</text>
</comment>
<keyword evidence="3" id="KW-0378">Hydrolase</keyword>
<dbReference type="Pfam" id="PF00877">
    <property type="entry name" value="NLPC_P60"/>
    <property type="match status" value="1"/>
</dbReference>
<sequence length="535" mass="57982">MSSVVPPRKKNSTPPRHVPGVPVSFRSRALAWLHIPATALCVVLAGCAAFLPVPPAPPAVVDPVSLFPVADYSQDVDHWIDPLGPDYDTPFLNTLDQHAQFEVLYSRYFGTGANSASPWNHAFIDTPAHGKSDGDIAGLLLRRIANYDNTGKPGRDIGYGQNFRPQTKSWIDAIAQNMNVRQFERMAPYTPGRRAIATGNLLVRELPTMDPFFYSHRLAGQGYPFDSLQISAILPGTPLYVRGSSLDGGWCYVQAPEVHGWVRSDNLGFVDDMFVDTWKKTARQALGAVITASAPVRDSHGAFRFDAPAGTVLPLRPGTTPGMREVLVPARNVDGRAVISTAQLSDTQIVPAPWSATPRHLATLLKALIGRPYGWGNMGLYNDCSSELKNIFAAFGIWLQRHSFDQMAAGQITDLSIATPAERLDYLARNGQPMRTLVYINGHVMLYLGNTTHGAQAVPVVYHGVWGLRPADDSWRAIIGGTLIQPLLESIPEDLALQSLAAKPIFQISILGAPAADTPVQSDDGSPADWASGGV</sequence>
<dbReference type="Proteomes" id="UP000823405">
    <property type="component" value="Unassembled WGS sequence"/>
</dbReference>
<dbReference type="EMBL" id="JAAAIN010000339">
    <property type="protein sequence ID" value="KAG0315991.1"/>
    <property type="molecule type" value="Genomic_DNA"/>
</dbReference>
<feature type="domain" description="SH3b2-type SH3" evidence="8">
    <location>
        <begin position="271"/>
        <end position="317"/>
    </location>
</feature>
<dbReference type="Pfam" id="PF12913">
    <property type="entry name" value="SH3_6"/>
    <property type="match status" value="1"/>
</dbReference>
<evidence type="ECO:0000259" key="8">
    <source>
        <dbReference type="Pfam" id="PF12914"/>
    </source>
</evidence>
<dbReference type="InterPro" id="IPR039439">
    <property type="entry name" value="SH3b1_dom"/>
</dbReference>